<dbReference type="EMBL" id="QTSX02001446">
    <property type="protein sequence ID" value="KAJ9082030.1"/>
    <property type="molecule type" value="Genomic_DNA"/>
</dbReference>
<proteinExistence type="predicted"/>
<gene>
    <name evidence="1" type="primary">DUG3_1</name>
    <name evidence="1" type="ORF">DSO57_1008461</name>
</gene>
<evidence type="ECO:0000313" key="2">
    <source>
        <dbReference type="Proteomes" id="UP001165960"/>
    </source>
</evidence>
<organism evidence="1 2">
    <name type="scientific">Entomophthora muscae</name>
    <dbReference type="NCBI Taxonomy" id="34485"/>
    <lineage>
        <taxon>Eukaryota</taxon>
        <taxon>Fungi</taxon>
        <taxon>Fungi incertae sedis</taxon>
        <taxon>Zoopagomycota</taxon>
        <taxon>Entomophthoromycotina</taxon>
        <taxon>Entomophthoromycetes</taxon>
        <taxon>Entomophthorales</taxon>
        <taxon>Entomophthoraceae</taxon>
        <taxon>Entomophthora</taxon>
    </lineage>
</organism>
<dbReference type="Proteomes" id="UP001165960">
    <property type="component" value="Unassembled WGS sequence"/>
</dbReference>
<reference evidence="1" key="1">
    <citation type="submission" date="2022-04" db="EMBL/GenBank/DDBJ databases">
        <title>Genome of the entomopathogenic fungus Entomophthora muscae.</title>
        <authorList>
            <person name="Elya C."/>
            <person name="Lovett B.R."/>
            <person name="Lee E."/>
            <person name="Macias A.M."/>
            <person name="Hajek A.E."/>
            <person name="De Bivort B.L."/>
            <person name="Kasson M.T."/>
            <person name="De Fine Licht H.H."/>
            <person name="Stajich J.E."/>
        </authorList>
    </citation>
    <scope>NUCLEOTIDE SEQUENCE</scope>
    <source>
        <strain evidence="1">Berkeley</strain>
    </source>
</reference>
<evidence type="ECO:0000313" key="1">
    <source>
        <dbReference type="EMBL" id="KAJ9082030.1"/>
    </source>
</evidence>
<keyword evidence="2" id="KW-1185">Reference proteome</keyword>
<accession>A0ACC2U4U5</accession>
<protein>
    <submittedName>
        <fullName evidence="1">Glutamine amidotransferase subunit</fullName>
    </submittedName>
</protein>
<keyword evidence="1" id="KW-0315">Glutamine amidotransferase</keyword>
<name>A0ACC2U4U5_9FUNG</name>
<comment type="caution">
    <text evidence="1">The sequence shown here is derived from an EMBL/GenBank/DDBJ whole genome shotgun (WGS) entry which is preliminary data.</text>
</comment>
<sequence>MCRFILYKGQDPILIADLITRPAHSIITQSFDCKLRLDSRRPLNGDGFGLGWYESNDPDPCIFTSVLPAWNNMNLHRLAEKIRSPLLFAHVRASTGGTPASESNCHPWQFGSLMWMHNGHIAEFNKIKRSLQNQLKEEYFLHIQGNTDSEWAFALFLNQLNNTNKPHYTPQELREAMFKTIALIDELSAEAGITASSLLNFAVTDGRTVVCTRYNSSEGEPAASLYYSSGTRFERYGNCRYKMVKADKREHMVVIASEPLTFEEADWLPIPNNHLVVITPKLNVLRYPIPTRPTTVEV</sequence>